<dbReference type="GO" id="GO:0003677">
    <property type="term" value="F:DNA binding"/>
    <property type="evidence" value="ECO:0007669"/>
    <property type="project" value="UniProtKB-KW"/>
</dbReference>
<sequence>MDFPRSKENTFGIFGSQAPFRVLRFGGGFIAITGACLGPSKRVEFDPTAVMLRRLGLDDTNPKLGLGFLDGFGPVWVIRTHFERSHGNQPSKVWKTKSDGDDDAGRQAPRILRGLQRRCSIAPNRTRRCNQCVAAFRFTYTTAIHKLPTTVSFSGSTPVQEPAAAATPGFLSSPGSASGFAENKNSTAAMREMIFRMAAMQPIHIDPESVKPPKRRNVKISKDPQSAAARH</sequence>
<evidence type="ECO:0000313" key="5">
    <source>
        <dbReference type="EMBL" id="KAE8695824.1"/>
    </source>
</evidence>
<keyword evidence="2" id="KW-0238">DNA-binding</keyword>
<keyword evidence="3" id="KW-0539">Nucleus</keyword>
<reference evidence="5" key="1">
    <citation type="submission" date="2019-09" db="EMBL/GenBank/DDBJ databases">
        <title>Draft genome information of white flower Hibiscus syriacus.</title>
        <authorList>
            <person name="Kim Y.-M."/>
        </authorList>
    </citation>
    <scope>NUCLEOTIDE SEQUENCE [LARGE SCALE GENOMIC DNA]</scope>
    <source>
        <strain evidence="5">YM2019G1</strain>
    </source>
</reference>
<evidence type="ECO:0000256" key="2">
    <source>
        <dbReference type="ARBA" id="ARBA00023125"/>
    </source>
</evidence>
<feature type="compositionally biased region" description="Basic and acidic residues" evidence="4">
    <location>
        <begin position="96"/>
        <end position="105"/>
    </location>
</feature>
<dbReference type="AlphaFoldDB" id="A0A6A2ZV35"/>
<evidence type="ECO:0000256" key="4">
    <source>
        <dbReference type="SAM" id="MobiDB-lite"/>
    </source>
</evidence>
<proteinExistence type="predicted"/>
<comment type="caution">
    <text evidence="5">The sequence shown here is derived from an EMBL/GenBank/DDBJ whole genome shotgun (WGS) entry which is preliminary data.</text>
</comment>
<keyword evidence="6" id="KW-1185">Reference proteome</keyword>
<feature type="region of interest" description="Disordered" evidence="4">
    <location>
        <begin position="204"/>
        <end position="231"/>
    </location>
</feature>
<dbReference type="PANTHER" id="PTHR45914">
    <property type="entry name" value="TRANSCRIPTION FACTOR HEC3-RELATED"/>
    <property type="match status" value="1"/>
</dbReference>
<dbReference type="GO" id="GO:0005634">
    <property type="term" value="C:nucleus"/>
    <property type="evidence" value="ECO:0007669"/>
    <property type="project" value="UniProtKB-SubCell"/>
</dbReference>
<dbReference type="Proteomes" id="UP000436088">
    <property type="component" value="Unassembled WGS sequence"/>
</dbReference>
<comment type="subcellular location">
    <subcellularLocation>
        <location evidence="1">Nucleus</location>
    </subcellularLocation>
</comment>
<dbReference type="InterPro" id="IPR045843">
    <property type="entry name" value="IND-like"/>
</dbReference>
<evidence type="ECO:0000256" key="3">
    <source>
        <dbReference type="ARBA" id="ARBA00023242"/>
    </source>
</evidence>
<evidence type="ECO:0000313" key="6">
    <source>
        <dbReference type="Proteomes" id="UP000436088"/>
    </source>
</evidence>
<gene>
    <name evidence="5" type="ORF">F3Y22_tig00110683pilonHSYRG00117</name>
</gene>
<name>A0A6A2ZV35_HIBSY</name>
<protein>
    <submittedName>
        <fullName evidence="5">Lipase class 3 family protein</fullName>
    </submittedName>
</protein>
<accession>A0A6A2ZV35</accession>
<organism evidence="5 6">
    <name type="scientific">Hibiscus syriacus</name>
    <name type="common">Rose of Sharon</name>
    <dbReference type="NCBI Taxonomy" id="106335"/>
    <lineage>
        <taxon>Eukaryota</taxon>
        <taxon>Viridiplantae</taxon>
        <taxon>Streptophyta</taxon>
        <taxon>Embryophyta</taxon>
        <taxon>Tracheophyta</taxon>
        <taxon>Spermatophyta</taxon>
        <taxon>Magnoliopsida</taxon>
        <taxon>eudicotyledons</taxon>
        <taxon>Gunneridae</taxon>
        <taxon>Pentapetalae</taxon>
        <taxon>rosids</taxon>
        <taxon>malvids</taxon>
        <taxon>Malvales</taxon>
        <taxon>Malvaceae</taxon>
        <taxon>Malvoideae</taxon>
        <taxon>Hibiscus</taxon>
    </lineage>
</organism>
<evidence type="ECO:0000256" key="1">
    <source>
        <dbReference type="ARBA" id="ARBA00004123"/>
    </source>
</evidence>
<dbReference type="PANTHER" id="PTHR45914:SF54">
    <property type="entry name" value="OS08G0471401 PROTEIN"/>
    <property type="match status" value="1"/>
</dbReference>
<dbReference type="GO" id="GO:0003700">
    <property type="term" value="F:DNA-binding transcription factor activity"/>
    <property type="evidence" value="ECO:0007669"/>
    <property type="project" value="InterPro"/>
</dbReference>
<feature type="region of interest" description="Disordered" evidence="4">
    <location>
        <begin position="87"/>
        <end position="109"/>
    </location>
</feature>
<dbReference type="EMBL" id="VEPZ02001072">
    <property type="protein sequence ID" value="KAE8695824.1"/>
    <property type="molecule type" value="Genomic_DNA"/>
</dbReference>